<dbReference type="InterPro" id="IPR011335">
    <property type="entry name" value="Restrct_endonuc-II-like"/>
</dbReference>
<evidence type="ECO:0000256" key="4">
    <source>
        <dbReference type="ARBA" id="ARBA00022839"/>
    </source>
</evidence>
<keyword evidence="2" id="KW-0255">Endonuclease</keyword>
<comment type="caution">
    <text evidence="5">The sequence shown here is derived from an EMBL/GenBank/DDBJ whole genome shotgun (WGS) entry which is preliminary data.</text>
</comment>
<sequence>MCDKGFIKAKSDNIPDVDIFMITDFLKNDVRFNSAEVRGAKASRASRESYGDKAIGYVQLSRKNNICIVKGRVCPEHRFRSKAYSVTLTINEKSRKIQDVQCHNCAASAELLVWTHRRSVDLTTTEVACYWKKSRLSGIGTVIKYIEAEKLTKKISTTPVENFPDDSTFLQEVVEFAKNQQINSQIEQLNFDLESKKAYNLSLHRLILDFNQNTDLRKLCDEAEQLTKQQSECAIWHELRYGRITASKFYEAAHCKTNNGSLVQQIIGASKVHETSAMKRGKELEKDVIEVLEKELRVQITHPGMYLVPSHPIFAVSSD</sequence>
<dbReference type="Pfam" id="PF01771">
    <property type="entry name" value="Viral_alk_exo"/>
    <property type="match status" value="1"/>
</dbReference>
<dbReference type="PANTHER" id="PTHR39953:SF1">
    <property type="entry name" value="RE54151P"/>
    <property type="match status" value="1"/>
</dbReference>
<dbReference type="AlphaFoldDB" id="A0AAV7HZX4"/>
<name>A0AAV7HZX4_COTGL</name>
<evidence type="ECO:0008006" key="7">
    <source>
        <dbReference type="Google" id="ProtNLM"/>
    </source>
</evidence>
<dbReference type="GO" id="GO:0004527">
    <property type="term" value="F:exonuclease activity"/>
    <property type="evidence" value="ECO:0007669"/>
    <property type="project" value="UniProtKB-KW"/>
</dbReference>
<reference evidence="5 6" key="1">
    <citation type="journal article" date="2021" name="J. Hered.">
        <title>A chromosome-level genome assembly of the parasitoid wasp, Cotesia glomerata (Hymenoptera: Braconidae).</title>
        <authorList>
            <person name="Pinto B.J."/>
            <person name="Weis J.J."/>
            <person name="Gamble T."/>
            <person name="Ode P.J."/>
            <person name="Paul R."/>
            <person name="Zaspel J.M."/>
        </authorList>
    </citation>
    <scope>NUCLEOTIDE SEQUENCE [LARGE SCALE GENOMIC DNA]</scope>
    <source>
        <strain evidence="5">CgM1</strain>
    </source>
</reference>
<keyword evidence="4" id="KW-0269">Exonuclease</keyword>
<accession>A0AAV7HZX4</accession>
<dbReference type="PANTHER" id="PTHR39953">
    <property type="entry name" value="RE54151P"/>
    <property type="match status" value="1"/>
</dbReference>
<evidence type="ECO:0000256" key="2">
    <source>
        <dbReference type="ARBA" id="ARBA00022759"/>
    </source>
</evidence>
<evidence type="ECO:0000256" key="1">
    <source>
        <dbReference type="ARBA" id="ARBA00022722"/>
    </source>
</evidence>
<organism evidence="5 6">
    <name type="scientific">Cotesia glomerata</name>
    <name type="common">Lepidopteran parasitic wasp</name>
    <name type="synonym">Apanteles glomeratus</name>
    <dbReference type="NCBI Taxonomy" id="32391"/>
    <lineage>
        <taxon>Eukaryota</taxon>
        <taxon>Metazoa</taxon>
        <taxon>Ecdysozoa</taxon>
        <taxon>Arthropoda</taxon>
        <taxon>Hexapoda</taxon>
        <taxon>Insecta</taxon>
        <taxon>Pterygota</taxon>
        <taxon>Neoptera</taxon>
        <taxon>Endopterygota</taxon>
        <taxon>Hymenoptera</taxon>
        <taxon>Apocrita</taxon>
        <taxon>Ichneumonoidea</taxon>
        <taxon>Braconidae</taxon>
        <taxon>Microgastrinae</taxon>
        <taxon>Cotesia</taxon>
    </lineage>
</organism>
<keyword evidence="3" id="KW-0378">Hydrolase</keyword>
<evidence type="ECO:0000256" key="3">
    <source>
        <dbReference type="ARBA" id="ARBA00022801"/>
    </source>
</evidence>
<proteinExistence type="predicted"/>
<keyword evidence="6" id="KW-1185">Reference proteome</keyword>
<dbReference type="SUPFAM" id="SSF52980">
    <property type="entry name" value="Restriction endonuclease-like"/>
    <property type="match status" value="1"/>
</dbReference>
<dbReference type="Gene3D" id="3.90.320.10">
    <property type="match status" value="1"/>
</dbReference>
<dbReference type="Proteomes" id="UP000826195">
    <property type="component" value="Unassembled WGS sequence"/>
</dbReference>
<gene>
    <name evidence="5" type="ORF">KQX54_013636</name>
</gene>
<keyword evidence="1" id="KW-0540">Nuclease</keyword>
<dbReference type="GO" id="GO:0004519">
    <property type="term" value="F:endonuclease activity"/>
    <property type="evidence" value="ECO:0007669"/>
    <property type="project" value="UniProtKB-KW"/>
</dbReference>
<dbReference type="GO" id="GO:0006281">
    <property type="term" value="P:DNA repair"/>
    <property type="evidence" value="ECO:0007669"/>
    <property type="project" value="UniProtKB-ARBA"/>
</dbReference>
<dbReference type="EMBL" id="JAHXZJ010002609">
    <property type="protein sequence ID" value="KAH0540157.1"/>
    <property type="molecule type" value="Genomic_DNA"/>
</dbReference>
<protein>
    <recommendedName>
        <fullName evidence="7">YqaJ viral recombinase domain-containing protein</fullName>
    </recommendedName>
</protein>
<dbReference type="InterPro" id="IPR034720">
    <property type="entry name" value="Viral_alk_exo"/>
</dbReference>
<evidence type="ECO:0000313" key="6">
    <source>
        <dbReference type="Proteomes" id="UP000826195"/>
    </source>
</evidence>
<evidence type="ECO:0000313" key="5">
    <source>
        <dbReference type="EMBL" id="KAH0540157.1"/>
    </source>
</evidence>
<dbReference type="InterPro" id="IPR011604">
    <property type="entry name" value="PDDEXK-like_dom_sf"/>
</dbReference>